<dbReference type="Proteomes" id="UP000095228">
    <property type="component" value="Chromosome"/>
</dbReference>
<protein>
    <submittedName>
        <fullName evidence="1">Uncharacterized protein</fullName>
    </submittedName>
</protein>
<dbReference type="EMBL" id="CP016094">
    <property type="protein sequence ID" value="AOS45949.1"/>
    <property type="molecule type" value="Genomic_DNA"/>
</dbReference>
<evidence type="ECO:0000313" key="1">
    <source>
        <dbReference type="EMBL" id="AOS45949.1"/>
    </source>
</evidence>
<organism evidence="1 2">
    <name type="scientific">Lacunisphaera limnophila</name>
    <dbReference type="NCBI Taxonomy" id="1838286"/>
    <lineage>
        <taxon>Bacteria</taxon>
        <taxon>Pseudomonadati</taxon>
        <taxon>Verrucomicrobiota</taxon>
        <taxon>Opitutia</taxon>
        <taxon>Opitutales</taxon>
        <taxon>Opitutaceae</taxon>
        <taxon>Lacunisphaera</taxon>
    </lineage>
</organism>
<reference evidence="1 2" key="1">
    <citation type="submission" date="2016-06" db="EMBL/GenBank/DDBJ databases">
        <title>Three novel species with peptidoglycan cell walls form the new genus Lacunisphaera gen. nov. in the family Opitutaceae of the verrucomicrobial subdivision 4.</title>
        <authorList>
            <person name="Rast P."/>
            <person name="Gloeckner I."/>
            <person name="Jogler M."/>
            <person name="Boedeker C."/>
            <person name="Jeske O."/>
            <person name="Wiegand S."/>
            <person name="Reinhardt R."/>
            <person name="Schumann P."/>
            <person name="Rohde M."/>
            <person name="Spring S."/>
            <person name="Gloeckner F.O."/>
            <person name="Jogler C."/>
        </authorList>
    </citation>
    <scope>NUCLEOTIDE SEQUENCE [LARGE SCALE GENOMIC DNA]</scope>
    <source>
        <strain evidence="1 2">IG16b</strain>
    </source>
</reference>
<proteinExistence type="predicted"/>
<evidence type="ECO:0000313" key="2">
    <source>
        <dbReference type="Proteomes" id="UP000095228"/>
    </source>
</evidence>
<dbReference type="KEGG" id="obg:Verru16b_03040"/>
<dbReference type="AlphaFoldDB" id="A0A1D8AYH3"/>
<keyword evidence="2" id="KW-1185">Reference proteome</keyword>
<name>A0A1D8AYH3_9BACT</name>
<sequence length="40" mass="4479">MEDAYQVEMPCRENDLAVIGERSADLRWTATDLPIKAKAA</sequence>
<accession>A0A1D8AYH3</accession>
<gene>
    <name evidence="1" type="ORF">Verru16b_03040</name>
</gene>